<gene>
    <name evidence="4" type="ORF">BDFB_008389</name>
</gene>
<dbReference type="EMBL" id="QDEB01012571">
    <property type="protein sequence ID" value="RZC41951.1"/>
    <property type="molecule type" value="Genomic_DNA"/>
</dbReference>
<dbReference type="GO" id="GO:0004252">
    <property type="term" value="F:serine-type endopeptidase activity"/>
    <property type="evidence" value="ECO:0007669"/>
    <property type="project" value="InterPro"/>
</dbReference>
<dbReference type="Proteomes" id="UP000292052">
    <property type="component" value="Unassembled WGS sequence"/>
</dbReference>
<dbReference type="InterPro" id="IPR001314">
    <property type="entry name" value="Peptidase_S1A"/>
</dbReference>
<reference evidence="4 5" key="1">
    <citation type="submission" date="2017-03" db="EMBL/GenBank/DDBJ databases">
        <title>Genome of the blue death feigning beetle - Asbolus verrucosus.</title>
        <authorList>
            <person name="Rider S.D."/>
        </authorList>
    </citation>
    <scope>NUCLEOTIDE SEQUENCE [LARGE SCALE GENOMIC DNA]</scope>
    <source>
        <strain evidence="4">Butters</strain>
        <tissue evidence="4">Head and leg muscle</tissue>
    </source>
</reference>
<dbReference type="SMART" id="SM00020">
    <property type="entry name" value="Tryp_SPc"/>
    <property type="match status" value="3"/>
</dbReference>
<dbReference type="GO" id="GO:0006508">
    <property type="term" value="P:proteolysis"/>
    <property type="evidence" value="ECO:0007669"/>
    <property type="project" value="InterPro"/>
</dbReference>
<feature type="signal peptide" evidence="2">
    <location>
        <begin position="1"/>
        <end position="16"/>
    </location>
</feature>
<evidence type="ECO:0000259" key="3">
    <source>
        <dbReference type="PROSITE" id="PS50240"/>
    </source>
</evidence>
<name>A0A482W9S2_ASBVE</name>
<dbReference type="InterPro" id="IPR009003">
    <property type="entry name" value="Peptidase_S1_PA"/>
</dbReference>
<dbReference type="PANTHER" id="PTHR24260:SF136">
    <property type="entry name" value="GH08193P-RELATED"/>
    <property type="match status" value="1"/>
</dbReference>
<protein>
    <submittedName>
        <fullName evidence="4">Trypsin and/or DUF1986 domain containing protein</fullName>
    </submittedName>
</protein>
<sequence length="631" mass="68361">MFRFITLVLCVSSIWAIPTKIQRAGPGLRIIGGDPARAAQFPFAAAIHTNTKDGTYFCAGTLISDQWIVTAGQCVDGALLFIIRLGSNSLSANDPNAMRLSTDSYVLHPLYNPETYENDIGVIKFRLPITFTEYIKPIDVLASTPVPSGSTVIALGWGQTSDEEAGLVDDLQYVFLTILTNEECRLFFGNQINDNQVCVEGNYNEGTCMGDSGSPLIQYGASGVTYLVGVSSFLSGNGCESTDPSESRIIGGNPARAGQFPFIAAIHIATNSGTYFCSGTLINNQWVLTAGQCVDGALLLTIRLGSNSLEGNDPNALRLATDTYTLHPEYNPDTLDNDIAVIKFRLPITFTESAGLVDELNYVIVTTLSNEECRIFFGSQITDNMVCVDGNYNEGVRIIGGDDANAGEFPFAAAIYTTTQSGTYFCGGTLLSNQWIITAGSCVRRVLLFTIRLGSQDLNSNSPEVVRVSTDNYVLHPDFNPDTLENDIGLIKLRMPVTFTDYIQAINLPVRDVLQYAEVTAIGWGQTSDTNPGIVNTLQKVVVSALSNEECRLSFGIQVTDNMVCVEGNYNQGACKGDSGTPLIQYVNIHQATIVGVMSFISTNGCESTDPSGYTRIFPYLEWIRNVTEIA</sequence>
<feature type="domain" description="Peptidase S1" evidence="3">
    <location>
        <begin position="30"/>
        <end position="292"/>
    </location>
</feature>
<dbReference type="InterPro" id="IPR051333">
    <property type="entry name" value="CLIP_Serine_Protease"/>
</dbReference>
<keyword evidence="2" id="KW-0732">Signal</keyword>
<dbReference type="PANTHER" id="PTHR24260">
    <property type="match status" value="1"/>
</dbReference>
<feature type="domain" description="Peptidase S1" evidence="3">
    <location>
        <begin position="398"/>
        <end position="629"/>
    </location>
</feature>
<dbReference type="STRING" id="1661398.A0A482W9S2"/>
<dbReference type="Pfam" id="PF00089">
    <property type="entry name" value="Trypsin"/>
    <property type="match status" value="3"/>
</dbReference>
<organism evidence="4 5">
    <name type="scientific">Asbolus verrucosus</name>
    <name type="common">Desert ironclad beetle</name>
    <dbReference type="NCBI Taxonomy" id="1661398"/>
    <lineage>
        <taxon>Eukaryota</taxon>
        <taxon>Metazoa</taxon>
        <taxon>Ecdysozoa</taxon>
        <taxon>Arthropoda</taxon>
        <taxon>Hexapoda</taxon>
        <taxon>Insecta</taxon>
        <taxon>Pterygota</taxon>
        <taxon>Neoptera</taxon>
        <taxon>Endopterygota</taxon>
        <taxon>Coleoptera</taxon>
        <taxon>Polyphaga</taxon>
        <taxon>Cucujiformia</taxon>
        <taxon>Tenebrionidae</taxon>
        <taxon>Pimeliinae</taxon>
        <taxon>Asbolus</taxon>
    </lineage>
</organism>
<dbReference type="OrthoDB" id="5565075at2759"/>
<evidence type="ECO:0000313" key="5">
    <source>
        <dbReference type="Proteomes" id="UP000292052"/>
    </source>
</evidence>
<dbReference type="PROSITE" id="PS00135">
    <property type="entry name" value="TRYPSIN_SER"/>
    <property type="match status" value="1"/>
</dbReference>
<keyword evidence="5" id="KW-1185">Reference proteome</keyword>
<evidence type="ECO:0000256" key="1">
    <source>
        <dbReference type="ARBA" id="ARBA00023157"/>
    </source>
</evidence>
<comment type="caution">
    <text evidence="4">The sequence shown here is derived from an EMBL/GenBank/DDBJ whole genome shotgun (WGS) entry which is preliminary data.</text>
</comment>
<evidence type="ECO:0000256" key="2">
    <source>
        <dbReference type="SAM" id="SignalP"/>
    </source>
</evidence>
<proteinExistence type="predicted"/>
<keyword evidence="1" id="KW-1015">Disulfide bond</keyword>
<dbReference type="InterPro" id="IPR001254">
    <property type="entry name" value="Trypsin_dom"/>
</dbReference>
<dbReference type="FunFam" id="2.40.10.10:FF:000068">
    <property type="entry name" value="transmembrane protease serine 2"/>
    <property type="match status" value="3"/>
</dbReference>
<dbReference type="SUPFAM" id="SSF50494">
    <property type="entry name" value="Trypsin-like serine proteases"/>
    <property type="match status" value="3"/>
</dbReference>
<dbReference type="CDD" id="cd00190">
    <property type="entry name" value="Tryp_SPc"/>
    <property type="match status" value="2"/>
</dbReference>
<dbReference type="InterPro" id="IPR043504">
    <property type="entry name" value="Peptidase_S1_PA_chymotrypsin"/>
</dbReference>
<dbReference type="InterPro" id="IPR033116">
    <property type="entry name" value="TRYPSIN_SER"/>
</dbReference>
<dbReference type="PRINTS" id="PR00722">
    <property type="entry name" value="CHYMOTRYPSIN"/>
</dbReference>
<evidence type="ECO:0000313" key="4">
    <source>
        <dbReference type="EMBL" id="RZC41951.1"/>
    </source>
</evidence>
<dbReference type="Gene3D" id="2.40.10.10">
    <property type="entry name" value="Trypsin-like serine proteases"/>
    <property type="match status" value="4"/>
</dbReference>
<feature type="chain" id="PRO_5019858044" evidence="2">
    <location>
        <begin position="17"/>
        <end position="631"/>
    </location>
</feature>
<dbReference type="PROSITE" id="PS50240">
    <property type="entry name" value="TRYPSIN_DOM"/>
    <property type="match status" value="2"/>
</dbReference>
<dbReference type="AlphaFoldDB" id="A0A482W9S2"/>
<accession>A0A482W9S2</accession>